<evidence type="ECO:0000256" key="3">
    <source>
        <dbReference type="ARBA" id="ARBA00022692"/>
    </source>
</evidence>
<dbReference type="InterPro" id="IPR008795">
    <property type="entry name" value="Prominin"/>
</dbReference>
<keyword evidence="10" id="KW-1185">Reference proteome</keyword>
<reference evidence="9 10" key="1">
    <citation type="submission" date="2012-10" db="EMBL/GenBank/DDBJ databases">
        <authorList>
            <consortium name="Gibbon Genome Sequencing Consortium"/>
        </authorList>
    </citation>
    <scope>NUCLEOTIDE SEQUENCE [LARGE SCALE GENOMIC DNA]</scope>
</reference>
<dbReference type="GO" id="GO:0009986">
    <property type="term" value="C:cell surface"/>
    <property type="evidence" value="ECO:0007669"/>
    <property type="project" value="Ensembl"/>
</dbReference>
<evidence type="ECO:0000256" key="7">
    <source>
        <dbReference type="SAM" id="Phobius"/>
    </source>
</evidence>
<dbReference type="EMBL" id="ADFV01127978">
    <property type="status" value="NOT_ANNOTATED_CDS"/>
    <property type="molecule type" value="Genomic_DNA"/>
</dbReference>
<organism evidence="9 10">
    <name type="scientific">Nomascus leucogenys</name>
    <name type="common">Northern white-cheeked gibbon</name>
    <name type="synonym">Hylobates leucogenys</name>
    <dbReference type="NCBI Taxonomy" id="61853"/>
    <lineage>
        <taxon>Eukaryota</taxon>
        <taxon>Metazoa</taxon>
        <taxon>Chordata</taxon>
        <taxon>Craniata</taxon>
        <taxon>Vertebrata</taxon>
        <taxon>Euteleostomi</taxon>
        <taxon>Mammalia</taxon>
        <taxon>Eutheria</taxon>
        <taxon>Euarchontoglires</taxon>
        <taxon>Primates</taxon>
        <taxon>Haplorrhini</taxon>
        <taxon>Catarrhini</taxon>
        <taxon>Hylobatidae</taxon>
        <taxon>Nomascus</taxon>
    </lineage>
</organism>
<keyword evidence="5 7" id="KW-0472">Membrane</keyword>
<evidence type="ECO:0000256" key="6">
    <source>
        <dbReference type="ARBA" id="ARBA00023180"/>
    </source>
</evidence>
<gene>
    <name evidence="9" type="primary">PROM2</name>
</gene>
<evidence type="ECO:0000256" key="1">
    <source>
        <dbReference type="ARBA" id="ARBA00004475"/>
    </source>
</evidence>
<comment type="subcellular location">
    <subcellularLocation>
        <location evidence="1">Cell projection</location>
        <location evidence="1">Microvillus membrane</location>
        <topology evidence="1">Multi-pass membrane protein</topology>
    </subcellularLocation>
</comment>
<feature type="transmembrane region" description="Helical" evidence="7">
    <location>
        <begin position="413"/>
        <end position="439"/>
    </location>
</feature>
<dbReference type="Pfam" id="PF05478">
    <property type="entry name" value="Prominin"/>
    <property type="match status" value="3"/>
</dbReference>
<dbReference type="EMBL" id="ADFV01127980">
    <property type="status" value="NOT_ANNOTATED_CDS"/>
    <property type="molecule type" value="Genomic_DNA"/>
</dbReference>
<evidence type="ECO:0000256" key="2">
    <source>
        <dbReference type="ARBA" id="ARBA00006058"/>
    </source>
</evidence>
<dbReference type="AlphaFoldDB" id="G1QGH8"/>
<sequence length="808" mass="88884">MRHTLALLAPLLGLGLGLALSRLAAGATDCKSLGPAEHLTFTPATRARWLAPRVLAPGLLDSLYGTVRRFLSVVQLNPFPSELVKALLNELASVKVNEVVRYEAGYVACAVIAGLYLLLVPTAGLCFCCCRWHRRCGGRVKTEHKALACERAALMVFLLLTTLLLLIGVVCAFVTNQRTHEQMGPSIEAMPETLLSLRGLVSDVPQELQAVAQQFSLPQEQVSEELDGVGVSIGSAIHTQLRSSMYPLLAAVGSLGQGLRAPPANLECYSGRLQAGQQDLEPAIREHRDRLLEMLQEAGGKLGALRGALPLGLVTLGSPKRGHWAEMGRPSSTWFLQENSTFNALPALAAMQTSSVVQELKKAVAQQPEGVRTLAEGFPGLEAASRWAQALQEVEESSRPYLQEVQRYETYRWIVGCVLCSVVLLVVLCNLLGLNLGIWGLSAREDPSHLEAKGEAGAHFLMAGVGLSFLFAAPLILLVFTTFLVGGNVQTLVCRSWENGELFEFADTPGNLPPSMNLSHLLGLRKNISIHQAYRQCKEGAALWTVLQLNDSYDLEEHLDISQVREHTTLDLSQKAGIRWWWAPGELGSSLLASPVRLQIQRPVVKTSMEQLAQELQGLAQAQGNSVLGQRLQEEAHGLRNLHREKVVPQQNLVAKLNLSIRALESSAPNLQLETSDVLANVTYLKGELPAWATRILRNVSECFLAREMGYFSQYVAWVREEVTQRIATCQPLSGALDNSRVILCDMMADPWNAFWFCLAWCTFFLIPSIIFAVKTSKYFRPIRKRLSSTSSEETQLFHIPRVTSLKL</sequence>
<evidence type="ECO:0000256" key="4">
    <source>
        <dbReference type="ARBA" id="ARBA00022989"/>
    </source>
</evidence>
<feature type="transmembrane region" description="Helical" evidence="7">
    <location>
        <begin position="460"/>
        <end position="485"/>
    </location>
</feature>
<dbReference type="GO" id="GO:0031528">
    <property type="term" value="C:microvillus membrane"/>
    <property type="evidence" value="ECO:0007669"/>
    <property type="project" value="UniProtKB-SubCell"/>
</dbReference>
<keyword evidence="8" id="KW-0732">Signal</keyword>
<evidence type="ECO:0000313" key="9">
    <source>
        <dbReference type="Ensembl" id="ENSNLEP00000000005.2"/>
    </source>
</evidence>
<accession>G1QGH8</accession>
<feature type="transmembrane region" description="Helical" evidence="7">
    <location>
        <begin position="754"/>
        <end position="774"/>
    </location>
</feature>
<dbReference type="GO" id="GO:0048550">
    <property type="term" value="P:negative regulation of pinocytosis"/>
    <property type="evidence" value="ECO:0007669"/>
    <property type="project" value="Ensembl"/>
</dbReference>
<reference evidence="9" key="2">
    <citation type="submission" date="2025-08" db="UniProtKB">
        <authorList>
            <consortium name="Ensembl"/>
        </authorList>
    </citation>
    <scope>IDENTIFICATION</scope>
</reference>
<dbReference type="Ensembl" id="ENSNLET00000000005.2">
    <property type="protein sequence ID" value="ENSNLEP00000000005.2"/>
    <property type="gene ID" value="ENSNLEG00000000005.3"/>
</dbReference>
<dbReference type="GO" id="GO:0031346">
    <property type="term" value="P:positive regulation of cell projection organization"/>
    <property type="evidence" value="ECO:0007669"/>
    <property type="project" value="Ensembl"/>
</dbReference>
<evidence type="ECO:0000313" key="10">
    <source>
        <dbReference type="Proteomes" id="UP000001073"/>
    </source>
</evidence>
<dbReference type="Proteomes" id="UP000001073">
    <property type="component" value="Chromosome 14"/>
</dbReference>
<protein>
    <submittedName>
        <fullName evidence="9">Prominin 2</fullName>
    </submittedName>
</protein>
<dbReference type="FunCoup" id="G1QGH8">
    <property type="interactions" value="103"/>
</dbReference>
<feature type="transmembrane region" description="Helical" evidence="7">
    <location>
        <begin position="104"/>
        <end position="132"/>
    </location>
</feature>
<dbReference type="InParanoid" id="G1QGH8"/>
<dbReference type="GO" id="GO:0071914">
    <property type="term" value="C:prominosome"/>
    <property type="evidence" value="ECO:0007669"/>
    <property type="project" value="Ensembl"/>
</dbReference>
<dbReference type="GO" id="GO:0005929">
    <property type="term" value="C:cilium"/>
    <property type="evidence" value="ECO:0007669"/>
    <property type="project" value="TreeGrafter"/>
</dbReference>
<evidence type="ECO:0000256" key="5">
    <source>
        <dbReference type="ARBA" id="ARBA00023136"/>
    </source>
</evidence>
<feature type="signal peptide" evidence="8">
    <location>
        <begin position="1"/>
        <end position="19"/>
    </location>
</feature>
<dbReference type="GO" id="GO:0016324">
    <property type="term" value="C:apical plasma membrane"/>
    <property type="evidence" value="ECO:0007669"/>
    <property type="project" value="TreeGrafter"/>
</dbReference>
<dbReference type="PANTHER" id="PTHR22730:SF6">
    <property type="entry name" value="PROMININ-2"/>
    <property type="match status" value="1"/>
</dbReference>
<evidence type="ECO:0000256" key="8">
    <source>
        <dbReference type="SAM" id="SignalP"/>
    </source>
</evidence>
<keyword evidence="4 7" id="KW-1133">Transmembrane helix</keyword>
<dbReference type="STRING" id="61853.ENSNLEP00000000005"/>
<reference evidence="9" key="3">
    <citation type="submission" date="2025-09" db="UniProtKB">
        <authorList>
            <consortium name="Ensembl"/>
        </authorList>
    </citation>
    <scope>IDENTIFICATION</scope>
</reference>
<keyword evidence="6" id="KW-0325">Glycoprotein</keyword>
<feature type="chain" id="PRO_5014127160" evidence="8">
    <location>
        <begin position="20"/>
        <end position="808"/>
    </location>
</feature>
<dbReference type="PANTHER" id="PTHR22730">
    <property type="entry name" value="PROMININ PROM PROTEIN"/>
    <property type="match status" value="1"/>
</dbReference>
<dbReference type="eggNOG" id="KOG4331">
    <property type="taxonomic scope" value="Eukaryota"/>
</dbReference>
<dbReference type="GO" id="GO:0015485">
    <property type="term" value="F:cholesterol binding"/>
    <property type="evidence" value="ECO:0007669"/>
    <property type="project" value="TreeGrafter"/>
</dbReference>
<dbReference type="GO" id="GO:2001287">
    <property type="term" value="P:negative regulation of caveolin-mediated endocytosis"/>
    <property type="evidence" value="ECO:0007669"/>
    <property type="project" value="Ensembl"/>
</dbReference>
<dbReference type="OMA" id="CRSWENG"/>
<dbReference type="HOGENOM" id="CLU_008293_2_0_1"/>
<dbReference type="GeneTree" id="ENSGT00530000063586"/>
<dbReference type="EMBL" id="ADFV01127979">
    <property type="status" value="NOT_ANNOTATED_CDS"/>
    <property type="molecule type" value="Genomic_DNA"/>
</dbReference>
<dbReference type="EMBL" id="ADFV01127981">
    <property type="status" value="NOT_ANNOTATED_CDS"/>
    <property type="molecule type" value="Genomic_DNA"/>
</dbReference>
<proteinExistence type="inferred from homology"/>
<comment type="similarity">
    <text evidence="2">Belongs to the prominin family.</text>
</comment>
<keyword evidence="3 7" id="KW-0812">Transmembrane</keyword>
<name>G1QGH8_NOMLE</name>
<feature type="transmembrane region" description="Helical" evidence="7">
    <location>
        <begin position="152"/>
        <end position="175"/>
    </location>
</feature>